<dbReference type="Proteomes" id="UP000239156">
    <property type="component" value="Unassembled WGS sequence"/>
</dbReference>
<protein>
    <submittedName>
        <fullName evidence="1">Uncharacterized protein</fullName>
    </submittedName>
</protein>
<gene>
    <name evidence="1" type="ORF">PSTT_03828</name>
</gene>
<dbReference type="EMBL" id="PKSL01000025">
    <property type="protein sequence ID" value="POW13313.1"/>
    <property type="molecule type" value="Genomic_DNA"/>
</dbReference>
<reference evidence="1" key="1">
    <citation type="submission" date="2017-12" db="EMBL/GenBank/DDBJ databases">
        <title>Gene loss provides genomic basis for host adaptation in cereal stripe rust fungi.</title>
        <authorList>
            <person name="Xia C."/>
        </authorList>
    </citation>
    <scope>NUCLEOTIDE SEQUENCE [LARGE SCALE GENOMIC DNA]</scope>
    <source>
        <strain evidence="1">93-210</strain>
    </source>
</reference>
<dbReference type="VEuPathDB" id="FungiDB:PSTT_03828"/>
<keyword evidence="2" id="KW-1185">Reference proteome</keyword>
<evidence type="ECO:0000313" key="1">
    <source>
        <dbReference type="EMBL" id="POW13313.1"/>
    </source>
</evidence>
<dbReference type="AlphaFoldDB" id="A0A2S4VUX7"/>
<accession>A0A2S4VUX7</accession>
<evidence type="ECO:0000313" key="2">
    <source>
        <dbReference type="Proteomes" id="UP000239156"/>
    </source>
</evidence>
<comment type="caution">
    <text evidence="1">The sequence shown here is derived from an EMBL/GenBank/DDBJ whole genome shotgun (WGS) entry which is preliminary data.</text>
</comment>
<organism evidence="1 2">
    <name type="scientific">Puccinia striiformis</name>
    <dbReference type="NCBI Taxonomy" id="27350"/>
    <lineage>
        <taxon>Eukaryota</taxon>
        <taxon>Fungi</taxon>
        <taxon>Dikarya</taxon>
        <taxon>Basidiomycota</taxon>
        <taxon>Pucciniomycotina</taxon>
        <taxon>Pucciniomycetes</taxon>
        <taxon>Pucciniales</taxon>
        <taxon>Pucciniaceae</taxon>
        <taxon>Puccinia</taxon>
    </lineage>
</organism>
<name>A0A2S4VUX7_9BASI</name>
<sequence>MARQDWSGLIGSVKPSATALPHPTILLKQLWSLSLSIIHSSSSLCALQCYFLKGVDETSCLDIIINLCDQSHRISLIELSLSRFMASGLQVLPSIESMQRIGLKRTGSMNGGEDIPSGLERPDSGISDEVLGRVPTRPYQSSFESSFGHIRRTVAMLRLIVSLILAALTWTSQTRTVPSASDWVDRSSTSMPYFI</sequence>
<proteinExistence type="predicted"/>